<proteinExistence type="predicted"/>
<gene>
    <name evidence="1" type="ORF">HAV22_20785</name>
</gene>
<evidence type="ECO:0000313" key="1">
    <source>
        <dbReference type="EMBL" id="NIA56073.1"/>
    </source>
</evidence>
<dbReference type="EMBL" id="JAAQOM010000013">
    <property type="protein sequence ID" value="NIA56073.1"/>
    <property type="molecule type" value="Genomic_DNA"/>
</dbReference>
<dbReference type="Proteomes" id="UP000716322">
    <property type="component" value="Unassembled WGS sequence"/>
</dbReference>
<reference evidence="1 2" key="1">
    <citation type="submission" date="2020-03" db="EMBL/GenBank/DDBJ databases">
        <title>Genome sequence of strain Massilia sp. TW-1.</title>
        <authorList>
            <person name="Chaudhary D.K."/>
        </authorList>
    </citation>
    <scope>NUCLEOTIDE SEQUENCE [LARGE SCALE GENOMIC DNA]</scope>
    <source>
        <strain evidence="1 2">TW-1</strain>
    </source>
</reference>
<dbReference type="RefSeq" id="WP_166861674.1">
    <property type="nucleotide sequence ID" value="NZ_JAAQOM010000013.1"/>
</dbReference>
<evidence type="ECO:0000313" key="2">
    <source>
        <dbReference type="Proteomes" id="UP000716322"/>
    </source>
</evidence>
<keyword evidence="2" id="KW-1185">Reference proteome</keyword>
<protein>
    <submittedName>
        <fullName evidence="1">Uncharacterized protein</fullName>
    </submittedName>
</protein>
<name>A0ABX0PHY7_9BURK</name>
<organism evidence="1 2">
    <name type="scientific">Telluria antibiotica</name>
    <dbReference type="NCBI Taxonomy" id="2717319"/>
    <lineage>
        <taxon>Bacteria</taxon>
        <taxon>Pseudomonadati</taxon>
        <taxon>Pseudomonadota</taxon>
        <taxon>Betaproteobacteria</taxon>
        <taxon>Burkholderiales</taxon>
        <taxon>Oxalobacteraceae</taxon>
        <taxon>Telluria group</taxon>
        <taxon>Telluria</taxon>
    </lineage>
</organism>
<sequence>MNATTTISARRTADSALGRLFRALCTEACRALELVGASYRSGPLTPR</sequence>
<accession>A0ABX0PHY7</accession>
<comment type="caution">
    <text evidence="1">The sequence shown here is derived from an EMBL/GenBank/DDBJ whole genome shotgun (WGS) entry which is preliminary data.</text>
</comment>